<dbReference type="GO" id="GO:0015450">
    <property type="term" value="F:protein-transporting ATPase activity"/>
    <property type="evidence" value="ECO:0007669"/>
    <property type="project" value="InterPro"/>
</dbReference>
<reference evidence="10" key="1">
    <citation type="journal article" date="2021" name="PeerJ">
        <title>Extensive microbial diversity within the chicken gut microbiome revealed by metagenomics and culture.</title>
        <authorList>
            <person name="Gilroy R."/>
            <person name="Ravi A."/>
            <person name="Getino M."/>
            <person name="Pursley I."/>
            <person name="Horton D.L."/>
            <person name="Alikhan N.F."/>
            <person name="Baker D."/>
            <person name="Gharbi K."/>
            <person name="Hall N."/>
            <person name="Watson M."/>
            <person name="Adriaenssens E.M."/>
            <person name="Foster-Nyarko E."/>
            <person name="Jarju S."/>
            <person name="Secka A."/>
            <person name="Antonio M."/>
            <person name="Oren A."/>
            <person name="Chaudhuri R.R."/>
            <person name="La Ragione R."/>
            <person name="Hildebrand F."/>
            <person name="Pallen M.J."/>
        </authorList>
    </citation>
    <scope>NUCLEOTIDE SEQUENCE</scope>
    <source>
        <strain evidence="10">A5-1222</strain>
    </source>
</reference>
<name>A0A9E2NXN7_9BACT</name>
<dbReference type="GO" id="GO:0009306">
    <property type="term" value="P:protein secretion"/>
    <property type="evidence" value="ECO:0007669"/>
    <property type="project" value="InterPro"/>
</dbReference>
<evidence type="ECO:0000256" key="5">
    <source>
        <dbReference type="ARBA" id="ARBA00022927"/>
    </source>
</evidence>
<evidence type="ECO:0000256" key="4">
    <source>
        <dbReference type="ARBA" id="ARBA00022692"/>
    </source>
</evidence>
<keyword evidence="6 9" id="KW-1133">Transmembrane helix</keyword>
<dbReference type="GO" id="GO:0016020">
    <property type="term" value="C:membrane"/>
    <property type="evidence" value="ECO:0007669"/>
    <property type="project" value="UniProtKB-SubCell"/>
</dbReference>
<evidence type="ECO:0000256" key="3">
    <source>
        <dbReference type="ARBA" id="ARBA00022448"/>
    </source>
</evidence>
<comment type="similarity">
    <text evidence="2">Belongs to the SecG family.</text>
</comment>
<evidence type="ECO:0000256" key="2">
    <source>
        <dbReference type="ARBA" id="ARBA00008445"/>
    </source>
</evidence>
<gene>
    <name evidence="10" type="primary">secG</name>
    <name evidence="10" type="ORF">H9897_00950</name>
</gene>
<evidence type="ECO:0000313" key="11">
    <source>
        <dbReference type="Proteomes" id="UP000824247"/>
    </source>
</evidence>
<dbReference type="InterPro" id="IPR004692">
    <property type="entry name" value="SecG"/>
</dbReference>
<comment type="caution">
    <text evidence="10">The sequence shown here is derived from an EMBL/GenBank/DDBJ whole genome shotgun (WGS) entry which is preliminary data.</text>
</comment>
<dbReference type="EMBL" id="JAHLFM010000017">
    <property type="protein sequence ID" value="MBU3830719.1"/>
    <property type="molecule type" value="Genomic_DNA"/>
</dbReference>
<protein>
    <submittedName>
        <fullName evidence="10">Preprotein translocase subunit SecG</fullName>
    </submittedName>
</protein>
<evidence type="ECO:0000256" key="8">
    <source>
        <dbReference type="ARBA" id="ARBA00023136"/>
    </source>
</evidence>
<keyword evidence="4 9" id="KW-0812">Transmembrane</keyword>
<proteinExistence type="inferred from homology"/>
<evidence type="ECO:0000256" key="7">
    <source>
        <dbReference type="ARBA" id="ARBA00023010"/>
    </source>
</evidence>
<evidence type="ECO:0000256" key="6">
    <source>
        <dbReference type="ARBA" id="ARBA00022989"/>
    </source>
</evidence>
<comment type="subcellular location">
    <subcellularLocation>
        <location evidence="1">Membrane</location>
        <topology evidence="1">Multi-pass membrane protein</topology>
    </subcellularLocation>
</comment>
<keyword evidence="3" id="KW-0813">Transport</keyword>
<keyword evidence="5" id="KW-0653">Protein transport</keyword>
<dbReference type="AlphaFoldDB" id="A0A9E2NXN7"/>
<evidence type="ECO:0000256" key="9">
    <source>
        <dbReference type="SAM" id="Phobius"/>
    </source>
</evidence>
<dbReference type="Proteomes" id="UP000824247">
    <property type="component" value="Unassembled WGS sequence"/>
</dbReference>
<feature type="transmembrane region" description="Helical" evidence="9">
    <location>
        <begin position="56"/>
        <end position="76"/>
    </location>
</feature>
<accession>A0A9E2NXN7</accession>
<sequence>MIAIVIVCSILAIMCFIIGLLLSKSGSSGGLASLAGQDLEIFKKTKDRGWTKWFQIMMFIFTIILIIIAVVVYFVGK</sequence>
<keyword evidence="7" id="KW-0811">Translocation</keyword>
<evidence type="ECO:0000313" key="10">
    <source>
        <dbReference type="EMBL" id="MBU3830719.1"/>
    </source>
</evidence>
<organism evidence="10 11">
    <name type="scientific">Candidatus Ureaplasma intestinipullorum</name>
    <dbReference type="NCBI Taxonomy" id="2838770"/>
    <lineage>
        <taxon>Bacteria</taxon>
        <taxon>Bacillati</taxon>
        <taxon>Mycoplasmatota</taxon>
        <taxon>Mycoplasmoidales</taxon>
        <taxon>Mycoplasmoidaceae</taxon>
        <taxon>Ureaplasma</taxon>
    </lineage>
</organism>
<evidence type="ECO:0000256" key="1">
    <source>
        <dbReference type="ARBA" id="ARBA00004141"/>
    </source>
</evidence>
<reference evidence="10" key="2">
    <citation type="submission" date="2021-04" db="EMBL/GenBank/DDBJ databases">
        <authorList>
            <person name="Gilroy R."/>
        </authorList>
    </citation>
    <scope>NUCLEOTIDE SEQUENCE</scope>
    <source>
        <strain evidence="10">A5-1222</strain>
    </source>
</reference>
<dbReference type="NCBIfam" id="TIGR00810">
    <property type="entry name" value="secG"/>
    <property type="match status" value="1"/>
</dbReference>
<keyword evidence="8 9" id="KW-0472">Membrane</keyword>